<dbReference type="Gene3D" id="3.40.50.12780">
    <property type="entry name" value="N-terminal domain of ligase-like"/>
    <property type="match status" value="1"/>
</dbReference>
<dbReference type="SUPFAM" id="SSF56801">
    <property type="entry name" value="Acetyl-CoA synthetase-like"/>
    <property type="match status" value="1"/>
</dbReference>
<reference evidence="2" key="1">
    <citation type="submission" date="2025-08" db="UniProtKB">
        <authorList>
            <consortium name="RefSeq"/>
        </authorList>
    </citation>
    <scope>IDENTIFICATION</scope>
    <source>
        <tissue evidence="2">Liver</tissue>
    </source>
</reference>
<name>A0A9F5JBT2_PYTBI</name>
<organism evidence="1 2">
    <name type="scientific">Python bivittatus</name>
    <name type="common">Burmese python</name>
    <name type="synonym">Python molurus bivittatus</name>
    <dbReference type="NCBI Taxonomy" id="176946"/>
    <lineage>
        <taxon>Eukaryota</taxon>
        <taxon>Metazoa</taxon>
        <taxon>Chordata</taxon>
        <taxon>Craniata</taxon>
        <taxon>Vertebrata</taxon>
        <taxon>Euteleostomi</taxon>
        <taxon>Lepidosauria</taxon>
        <taxon>Squamata</taxon>
        <taxon>Bifurcata</taxon>
        <taxon>Unidentata</taxon>
        <taxon>Episquamata</taxon>
        <taxon>Toxicofera</taxon>
        <taxon>Serpentes</taxon>
        <taxon>Henophidia</taxon>
        <taxon>Pythonidae</taxon>
        <taxon>Python</taxon>
    </lineage>
</organism>
<dbReference type="Proteomes" id="UP000695026">
    <property type="component" value="Unplaced"/>
</dbReference>
<dbReference type="KEGG" id="pbi:103067660"/>
<keyword evidence="1" id="KW-1185">Reference proteome</keyword>
<dbReference type="RefSeq" id="XP_025031934.1">
    <property type="nucleotide sequence ID" value="XM_025176166.1"/>
</dbReference>
<dbReference type="GO" id="GO:0032024">
    <property type="term" value="P:positive regulation of insulin secretion"/>
    <property type="evidence" value="ECO:0007669"/>
    <property type="project" value="TreeGrafter"/>
</dbReference>
<dbReference type="PANTHER" id="PTHR42921:SF1">
    <property type="entry name" value="ACETOACETYL-COA SYNTHETASE"/>
    <property type="match status" value="1"/>
</dbReference>
<accession>A0A9F5JBT2</accession>
<dbReference type="PANTHER" id="PTHR42921">
    <property type="entry name" value="ACETOACETYL-COA SYNTHETASE"/>
    <property type="match status" value="1"/>
</dbReference>
<sequence>MVCSRLYDEVINPSKSIVDVPEWFKGSRLNYAENLLKHEENDKIALYAAREGKEEIEKVTFEELRHRVAFYAAAMRKMGVQTGDRVV</sequence>
<dbReference type="OrthoDB" id="10253869at2759"/>
<dbReference type="GeneID" id="103067660"/>
<protein>
    <submittedName>
        <fullName evidence="2">Acetoacetyl-CoA synthetase</fullName>
    </submittedName>
</protein>
<dbReference type="OMA" id="MDTYFAN"/>
<feature type="non-terminal residue" evidence="2">
    <location>
        <position position="87"/>
    </location>
</feature>
<dbReference type="AlphaFoldDB" id="A0A9F5JBT2"/>
<dbReference type="InterPro" id="IPR042099">
    <property type="entry name" value="ANL_N_sf"/>
</dbReference>
<evidence type="ECO:0000313" key="2">
    <source>
        <dbReference type="RefSeq" id="XP_025031934.1"/>
    </source>
</evidence>
<evidence type="ECO:0000313" key="1">
    <source>
        <dbReference type="Proteomes" id="UP000695026"/>
    </source>
</evidence>
<dbReference type="GO" id="GO:0030729">
    <property type="term" value="F:acetoacetate-CoA ligase activity"/>
    <property type="evidence" value="ECO:0007669"/>
    <property type="project" value="TreeGrafter"/>
</dbReference>
<gene>
    <name evidence="2" type="primary">LOC103067660</name>
</gene>
<proteinExistence type="predicted"/>